<evidence type="ECO:0000256" key="2">
    <source>
        <dbReference type="ARBA" id="ARBA00023295"/>
    </source>
</evidence>
<dbReference type="GO" id="GO:0008477">
    <property type="term" value="F:purine nucleosidase activity"/>
    <property type="evidence" value="ECO:0007669"/>
    <property type="project" value="TreeGrafter"/>
</dbReference>
<dbReference type="CDD" id="cd02651">
    <property type="entry name" value="nuc_hydro_IU_UC_XIUA"/>
    <property type="match status" value="1"/>
</dbReference>
<dbReference type="GeneID" id="56994012"/>
<sequence length="312" mass="33690">MSNTISKKSPVIISTDPGIDDAVAIALATASDNLDVQLICPVAGNVGLEYTTLNTQKILTFFEKNIRIVPGSRQPLLRQLKDASSVHGKTGMEGYDFPEPTLVPDTSVTAAQAMHEVVTTSEFPVTLIAIGPLTDIALYIHQYHQDLPNIDKVVMMGGALGRGNFGVLSEFNFGSDPEAAKIVFQSGLNLQVVPMEIGRQAKIMPATSAKIKDFGKVGDMFYQLFSKYRGGSFRTGLNMYDALAVALVLVPDIFETVDTTVAIETQGRLTAGASLIDLKGYLHQEANATVAISVDLSAFEDWFVRAIQETNN</sequence>
<accession>A0AA41JT48</accession>
<dbReference type="PANTHER" id="PTHR12304">
    <property type="entry name" value="INOSINE-URIDINE PREFERRING NUCLEOSIDE HYDROLASE"/>
    <property type="match status" value="1"/>
</dbReference>
<dbReference type="PANTHER" id="PTHR12304:SF15">
    <property type="entry name" value="NON-SPECIFIC RIBONUCLEOSIDE HYDROLASE RIHC"/>
    <property type="match status" value="1"/>
</dbReference>
<dbReference type="RefSeq" id="WP_021740961.1">
    <property type="nucleotide sequence ID" value="NZ_CBCRTO010000001.1"/>
</dbReference>
<dbReference type="GO" id="GO:0006152">
    <property type="term" value="P:purine nucleoside catabolic process"/>
    <property type="evidence" value="ECO:0007669"/>
    <property type="project" value="TreeGrafter"/>
</dbReference>
<evidence type="ECO:0000256" key="1">
    <source>
        <dbReference type="ARBA" id="ARBA00022801"/>
    </source>
</evidence>
<dbReference type="InterPro" id="IPR001910">
    <property type="entry name" value="Inosine/uridine_hydrolase_dom"/>
</dbReference>
<dbReference type="Proteomes" id="UP000676478">
    <property type="component" value="Unassembled WGS sequence"/>
</dbReference>
<feature type="domain" description="Inosine/uridine-preferring nucleoside hydrolase" evidence="3">
    <location>
        <begin position="11"/>
        <end position="300"/>
    </location>
</feature>
<reference evidence="4" key="1">
    <citation type="submission" date="2020-12" db="EMBL/GenBank/DDBJ databases">
        <authorList>
            <person name="Mcmullen J.G."/>
        </authorList>
    </citation>
    <scope>NUCLEOTIDE SEQUENCE</scope>
    <source>
        <strain evidence="4">Dm-2019-70</strain>
    </source>
</reference>
<dbReference type="SUPFAM" id="SSF53590">
    <property type="entry name" value="Nucleoside hydrolase"/>
    <property type="match status" value="1"/>
</dbReference>
<gene>
    <name evidence="4" type="ORF">JK167_04375</name>
</gene>
<keyword evidence="2" id="KW-0326">Glycosidase</keyword>
<dbReference type="AlphaFoldDB" id="A0AA41JT48"/>
<evidence type="ECO:0000313" key="4">
    <source>
        <dbReference type="EMBL" id="MBS1010071.1"/>
    </source>
</evidence>
<comment type="caution">
    <text evidence="4">The sequence shown here is derived from an EMBL/GenBank/DDBJ whole genome shotgun (WGS) entry which is preliminary data.</text>
</comment>
<reference evidence="4" key="2">
    <citation type="submission" date="2022-09" db="EMBL/GenBank/DDBJ databases">
        <title>Genome-inferred correspondence between phylogeny and metabolic traits in the wild Drosophila gut microbiome.</title>
        <authorList>
            <person name="Bueno E."/>
            <person name="Blow F."/>
            <person name="Douglas A.E."/>
        </authorList>
    </citation>
    <scope>NUCLEOTIDE SEQUENCE</scope>
    <source>
        <strain evidence="4">Dm-2019-70</strain>
    </source>
</reference>
<evidence type="ECO:0000313" key="5">
    <source>
        <dbReference type="Proteomes" id="UP000676478"/>
    </source>
</evidence>
<dbReference type="Gene3D" id="3.90.245.10">
    <property type="entry name" value="Ribonucleoside hydrolase-like"/>
    <property type="match status" value="1"/>
</dbReference>
<protein>
    <submittedName>
        <fullName evidence="4">Nucleoside hydrolase</fullName>
    </submittedName>
</protein>
<dbReference type="InterPro" id="IPR023186">
    <property type="entry name" value="IUNH"/>
</dbReference>
<dbReference type="InterPro" id="IPR036452">
    <property type="entry name" value="Ribo_hydro-like"/>
</dbReference>
<name>A0AA41JT48_LEVBR</name>
<dbReference type="Pfam" id="PF01156">
    <property type="entry name" value="IU_nuc_hydro"/>
    <property type="match status" value="1"/>
</dbReference>
<dbReference type="GO" id="GO:0005829">
    <property type="term" value="C:cytosol"/>
    <property type="evidence" value="ECO:0007669"/>
    <property type="project" value="TreeGrafter"/>
</dbReference>
<organism evidence="4 5">
    <name type="scientific">Levilactobacillus brevis</name>
    <name type="common">Lactobacillus brevis</name>
    <dbReference type="NCBI Taxonomy" id="1580"/>
    <lineage>
        <taxon>Bacteria</taxon>
        <taxon>Bacillati</taxon>
        <taxon>Bacillota</taxon>
        <taxon>Bacilli</taxon>
        <taxon>Lactobacillales</taxon>
        <taxon>Lactobacillaceae</taxon>
        <taxon>Levilactobacillus</taxon>
    </lineage>
</organism>
<proteinExistence type="predicted"/>
<dbReference type="EMBL" id="JAERKF010000004">
    <property type="protein sequence ID" value="MBS1010071.1"/>
    <property type="molecule type" value="Genomic_DNA"/>
</dbReference>
<keyword evidence="1 4" id="KW-0378">Hydrolase</keyword>
<evidence type="ECO:0000259" key="3">
    <source>
        <dbReference type="Pfam" id="PF01156"/>
    </source>
</evidence>